<keyword evidence="1" id="KW-1133">Transmembrane helix</keyword>
<organism evidence="2 3">
    <name type="scientific">Xanthocytophaga agilis</name>
    <dbReference type="NCBI Taxonomy" id="3048010"/>
    <lineage>
        <taxon>Bacteria</taxon>
        <taxon>Pseudomonadati</taxon>
        <taxon>Bacteroidota</taxon>
        <taxon>Cytophagia</taxon>
        <taxon>Cytophagales</taxon>
        <taxon>Rhodocytophagaceae</taxon>
        <taxon>Xanthocytophaga</taxon>
    </lineage>
</organism>
<dbReference type="EMBL" id="JASJOU010000001">
    <property type="protein sequence ID" value="MDJ1499664.1"/>
    <property type="molecule type" value="Genomic_DNA"/>
</dbReference>
<comment type="caution">
    <text evidence="2">The sequence shown here is derived from an EMBL/GenBank/DDBJ whole genome shotgun (WGS) entry which is preliminary data.</text>
</comment>
<dbReference type="RefSeq" id="WP_314509205.1">
    <property type="nucleotide sequence ID" value="NZ_JASJOU010000001.1"/>
</dbReference>
<sequence>MDFNEMKTIWNLQNNQPLYSINEQALYERIQQKKQQAFHITQISELLLIIVNLGCGCFIASINKSSISLYLLAAWMLVSGLYILISRIRRIQGNKRFDRSIQGDMEHALSVATYQVHISILGRWNIVPIGILVLFSLLESDKPIWIAVVLFIFLALVHYATGWEHTLYKTRKRELETLQNQLKTNTPSDIQTH</sequence>
<accession>A0AAE3QX35</accession>
<gene>
    <name evidence="2" type="ORF">QNI22_03360</name>
</gene>
<dbReference type="Proteomes" id="UP001232063">
    <property type="component" value="Unassembled WGS sequence"/>
</dbReference>
<feature type="transmembrane region" description="Helical" evidence="1">
    <location>
        <begin position="120"/>
        <end position="138"/>
    </location>
</feature>
<dbReference type="AlphaFoldDB" id="A0AAE3QX35"/>
<feature type="transmembrane region" description="Helical" evidence="1">
    <location>
        <begin position="43"/>
        <end position="61"/>
    </location>
</feature>
<proteinExistence type="predicted"/>
<keyword evidence="1" id="KW-0472">Membrane</keyword>
<reference evidence="2" key="1">
    <citation type="submission" date="2023-05" db="EMBL/GenBank/DDBJ databases">
        <authorList>
            <person name="Zhang X."/>
        </authorList>
    </citation>
    <scope>NUCLEOTIDE SEQUENCE</scope>
    <source>
        <strain evidence="2">BD1B2-1</strain>
    </source>
</reference>
<keyword evidence="1" id="KW-0812">Transmembrane</keyword>
<feature type="transmembrane region" description="Helical" evidence="1">
    <location>
        <begin position="67"/>
        <end position="85"/>
    </location>
</feature>
<name>A0AAE3QX35_9BACT</name>
<evidence type="ECO:0000313" key="2">
    <source>
        <dbReference type="EMBL" id="MDJ1499664.1"/>
    </source>
</evidence>
<protein>
    <submittedName>
        <fullName evidence="2">Uncharacterized protein</fullName>
    </submittedName>
</protein>
<keyword evidence="3" id="KW-1185">Reference proteome</keyword>
<evidence type="ECO:0000256" key="1">
    <source>
        <dbReference type="SAM" id="Phobius"/>
    </source>
</evidence>
<feature type="transmembrane region" description="Helical" evidence="1">
    <location>
        <begin position="144"/>
        <end position="163"/>
    </location>
</feature>
<evidence type="ECO:0000313" key="3">
    <source>
        <dbReference type="Proteomes" id="UP001232063"/>
    </source>
</evidence>